<dbReference type="GO" id="GO:0003950">
    <property type="term" value="F:NAD+ poly-ADP-ribosyltransferase activity"/>
    <property type="evidence" value="ECO:0007669"/>
    <property type="project" value="UniProtKB-UniRule"/>
</dbReference>
<dbReference type="GO" id="GO:1990404">
    <property type="term" value="F:NAD+-protein mono-ADP-ribosyltransferase activity"/>
    <property type="evidence" value="ECO:0007669"/>
    <property type="project" value="TreeGrafter"/>
</dbReference>
<feature type="domain" description="PARP catalytic" evidence="6">
    <location>
        <begin position="109"/>
        <end position="323"/>
    </location>
</feature>
<evidence type="ECO:0000313" key="8">
    <source>
        <dbReference type="Proteomes" id="UP001295444"/>
    </source>
</evidence>
<evidence type="ECO:0000256" key="4">
    <source>
        <dbReference type="RuleBase" id="RU362114"/>
    </source>
</evidence>
<dbReference type="InterPro" id="IPR037197">
    <property type="entry name" value="WWE_dom_sf"/>
</dbReference>
<dbReference type="InterPro" id="IPR051712">
    <property type="entry name" value="ARTD-AVP"/>
</dbReference>
<name>A0AAD1RQL6_PELCU</name>
<evidence type="ECO:0000259" key="6">
    <source>
        <dbReference type="PROSITE" id="PS51059"/>
    </source>
</evidence>
<dbReference type="InterPro" id="IPR004170">
    <property type="entry name" value="WWE_dom"/>
</dbReference>
<dbReference type="EC" id="2.4.2.-" evidence="4"/>
<dbReference type="PANTHER" id="PTHR45740">
    <property type="entry name" value="POLY [ADP-RIBOSE] POLYMERASE"/>
    <property type="match status" value="1"/>
</dbReference>
<evidence type="ECO:0000256" key="2">
    <source>
        <dbReference type="ARBA" id="ARBA00023242"/>
    </source>
</evidence>
<evidence type="ECO:0000256" key="3">
    <source>
        <dbReference type="ARBA" id="ARBA00024347"/>
    </source>
</evidence>
<dbReference type="Gene3D" id="3.30.720.50">
    <property type="match status" value="1"/>
</dbReference>
<keyword evidence="4" id="KW-0808">Transferase</keyword>
<feature type="domain" description="WWE" evidence="5">
    <location>
        <begin position="8"/>
        <end position="92"/>
    </location>
</feature>
<dbReference type="AlphaFoldDB" id="A0AAD1RQL6"/>
<dbReference type="SUPFAM" id="SSF117839">
    <property type="entry name" value="WWE domain"/>
    <property type="match status" value="1"/>
</dbReference>
<dbReference type="Gene3D" id="3.90.228.10">
    <property type="match status" value="1"/>
</dbReference>
<dbReference type="PROSITE" id="PS50918">
    <property type="entry name" value="WWE"/>
    <property type="match status" value="1"/>
</dbReference>
<accession>A0AAD1RQL6</accession>
<keyword evidence="2" id="KW-0539">Nucleus</keyword>
<keyword evidence="4" id="KW-0328">Glycosyltransferase</keyword>
<comment type="subcellular location">
    <subcellularLocation>
        <location evidence="1">Nucleus</location>
    </subcellularLocation>
</comment>
<dbReference type="Pfam" id="PF00644">
    <property type="entry name" value="PARP"/>
    <property type="match status" value="1"/>
</dbReference>
<sequence>MSTETNHERSEDMDISDTQWGWFYLAECGKWHMFETTSTANCSVSSQDIEQSFKENPNGSVLFTTTKFNYKLDFAEMNQTNLCTGKKRPVKRAPFSITAFSYICDNGSIPLPPHWEHGNNAEPYQLIPLVKVSNEYKEVADLFGNSMDSSRIKTILRIQNLDLWEFYCRKKAQLKKKKGVSHINEEMLFHGTGTEFVEAICIHNFDWRVNGMHGTVYGKGTYFARYASLSSQYCRNGGKHGNTLKAHGMNIQQISSWAKKSMFLARVLVGDHATGDPKYIRPPSRDGSLINLYDSCVDNPFSPLIYVIFDSNQIYPEYLIQFD</sequence>
<dbReference type="InterPro" id="IPR012317">
    <property type="entry name" value="Poly(ADP-ribose)pol_cat_dom"/>
</dbReference>
<dbReference type="PROSITE" id="PS51059">
    <property type="entry name" value="PARP_CATALYTIC"/>
    <property type="match status" value="1"/>
</dbReference>
<keyword evidence="4" id="KW-0520">NAD</keyword>
<dbReference type="SUPFAM" id="SSF56399">
    <property type="entry name" value="ADP-ribosylation"/>
    <property type="match status" value="1"/>
</dbReference>
<dbReference type="GO" id="GO:0005634">
    <property type="term" value="C:nucleus"/>
    <property type="evidence" value="ECO:0007669"/>
    <property type="project" value="UniProtKB-SubCell"/>
</dbReference>
<evidence type="ECO:0000256" key="1">
    <source>
        <dbReference type="ARBA" id="ARBA00004123"/>
    </source>
</evidence>
<comment type="similarity">
    <text evidence="3">Belongs to the ARTD/PARP family.</text>
</comment>
<dbReference type="PANTHER" id="PTHR45740:SF4">
    <property type="entry name" value="PROTEIN MONO-ADP-RIBOSYLTRANSFERASE PARP11"/>
    <property type="match status" value="1"/>
</dbReference>
<dbReference type="CDD" id="cd01439">
    <property type="entry name" value="TCCD_inducible_PARP_like"/>
    <property type="match status" value="1"/>
</dbReference>
<keyword evidence="8" id="KW-1185">Reference proteome</keyword>
<evidence type="ECO:0000313" key="7">
    <source>
        <dbReference type="EMBL" id="CAH2276219.1"/>
    </source>
</evidence>
<dbReference type="Pfam" id="PF02825">
    <property type="entry name" value="WWE"/>
    <property type="match status" value="1"/>
</dbReference>
<protein>
    <recommendedName>
        <fullName evidence="4">Poly [ADP-ribose] polymerase</fullName>
        <shortName evidence="4">PARP</shortName>
        <ecNumber evidence="4">2.4.2.-</ecNumber>
    </recommendedName>
</protein>
<dbReference type="Proteomes" id="UP001295444">
    <property type="component" value="Chromosome 03"/>
</dbReference>
<gene>
    <name evidence="7" type="ORF">PECUL_23A002843</name>
</gene>
<dbReference type="EMBL" id="OW240914">
    <property type="protein sequence ID" value="CAH2276219.1"/>
    <property type="molecule type" value="Genomic_DNA"/>
</dbReference>
<reference evidence="7" key="1">
    <citation type="submission" date="2022-03" db="EMBL/GenBank/DDBJ databases">
        <authorList>
            <person name="Alioto T."/>
            <person name="Alioto T."/>
            <person name="Gomez Garrido J."/>
        </authorList>
    </citation>
    <scope>NUCLEOTIDE SEQUENCE</scope>
</reference>
<evidence type="ECO:0000259" key="5">
    <source>
        <dbReference type="PROSITE" id="PS50918"/>
    </source>
</evidence>
<organism evidence="7 8">
    <name type="scientific">Pelobates cultripes</name>
    <name type="common">Western spadefoot toad</name>
    <dbReference type="NCBI Taxonomy" id="61616"/>
    <lineage>
        <taxon>Eukaryota</taxon>
        <taxon>Metazoa</taxon>
        <taxon>Chordata</taxon>
        <taxon>Craniata</taxon>
        <taxon>Vertebrata</taxon>
        <taxon>Euteleostomi</taxon>
        <taxon>Amphibia</taxon>
        <taxon>Batrachia</taxon>
        <taxon>Anura</taxon>
        <taxon>Pelobatoidea</taxon>
        <taxon>Pelobatidae</taxon>
        <taxon>Pelobates</taxon>
    </lineage>
</organism>
<proteinExistence type="inferred from homology"/>